<evidence type="ECO:0000256" key="1">
    <source>
        <dbReference type="SAM" id="MobiDB-lite"/>
    </source>
</evidence>
<keyword evidence="3" id="KW-1185">Reference proteome</keyword>
<dbReference type="AlphaFoldDB" id="A0A4Q4TFH4"/>
<dbReference type="OrthoDB" id="4771967at2759"/>
<sequence>MAQGKPDKSFLDTIMQVAALAAANEQPKAGTQERTVQKTTKGQAEKVAPPAVSGTQSRVVEKFEKARLPVDKKEFDEDVKRLGLRVGLHLSRHAK</sequence>
<reference evidence="2 3" key="1">
    <citation type="submission" date="2018-06" db="EMBL/GenBank/DDBJ databases">
        <title>Complete Genomes of Monosporascus.</title>
        <authorList>
            <person name="Robinson A.J."/>
            <person name="Natvig D.O."/>
        </authorList>
    </citation>
    <scope>NUCLEOTIDE SEQUENCE [LARGE SCALE GENOMIC DNA]</scope>
    <source>
        <strain evidence="2 3">CBS 110550</strain>
    </source>
</reference>
<accession>A0A4Q4TFH4</accession>
<proteinExistence type="predicted"/>
<dbReference type="Proteomes" id="UP000293360">
    <property type="component" value="Unassembled WGS sequence"/>
</dbReference>
<dbReference type="EMBL" id="QJNU01000207">
    <property type="protein sequence ID" value="RYP04504.1"/>
    <property type="molecule type" value="Genomic_DNA"/>
</dbReference>
<name>A0A4Q4TFH4_9PEZI</name>
<organism evidence="2 3">
    <name type="scientific">Monosporascus ibericus</name>
    <dbReference type="NCBI Taxonomy" id="155417"/>
    <lineage>
        <taxon>Eukaryota</taxon>
        <taxon>Fungi</taxon>
        <taxon>Dikarya</taxon>
        <taxon>Ascomycota</taxon>
        <taxon>Pezizomycotina</taxon>
        <taxon>Sordariomycetes</taxon>
        <taxon>Xylariomycetidae</taxon>
        <taxon>Xylariales</taxon>
        <taxon>Xylariales incertae sedis</taxon>
        <taxon>Monosporascus</taxon>
    </lineage>
</organism>
<feature type="compositionally biased region" description="Polar residues" evidence="1">
    <location>
        <begin position="32"/>
        <end position="42"/>
    </location>
</feature>
<comment type="caution">
    <text evidence="2">The sequence shown here is derived from an EMBL/GenBank/DDBJ whole genome shotgun (WGS) entry which is preliminary data.</text>
</comment>
<protein>
    <submittedName>
        <fullName evidence="2">Uncharacterized protein</fullName>
    </submittedName>
</protein>
<gene>
    <name evidence="2" type="ORF">DL764_004405</name>
</gene>
<evidence type="ECO:0000313" key="2">
    <source>
        <dbReference type="EMBL" id="RYP04504.1"/>
    </source>
</evidence>
<evidence type="ECO:0000313" key="3">
    <source>
        <dbReference type="Proteomes" id="UP000293360"/>
    </source>
</evidence>
<feature type="region of interest" description="Disordered" evidence="1">
    <location>
        <begin position="24"/>
        <end position="53"/>
    </location>
</feature>